<dbReference type="Proteomes" id="UP001596250">
    <property type="component" value="Unassembled WGS sequence"/>
</dbReference>
<evidence type="ECO:0000256" key="2">
    <source>
        <dbReference type="ARBA" id="ARBA00007663"/>
    </source>
</evidence>
<dbReference type="PIRSF" id="PIRSF004930">
    <property type="entry name" value="Tln_factor_SUA5"/>
    <property type="match status" value="1"/>
</dbReference>
<comment type="caution">
    <text evidence="15">The sequence shown here is derived from an EMBL/GenBank/DDBJ whole genome shotgun (WGS) entry which is preliminary data.</text>
</comment>
<feature type="domain" description="YrdC-like" evidence="14">
    <location>
        <begin position="16"/>
        <end position="203"/>
    </location>
</feature>
<dbReference type="Pfam" id="PF03481">
    <property type="entry name" value="Sua5_C"/>
    <property type="match status" value="1"/>
</dbReference>
<dbReference type="PANTHER" id="PTHR17490">
    <property type="entry name" value="SUA5"/>
    <property type="match status" value="1"/>
</dbReference>
<keyword evidence="5 13" id="KW-0963">Cytoplasm</keyword>
<name>A0ABW1IKA5_9BACL</name>
<keyword evidence="9 13" id="KW-0547">Nucleotide-binding</keyword>
<dbReference type="InterPro" id="IPR038385">
    <property type="entry name" value="Sua5/YwlC_C"/>
</dbReference>
<dbReference type="SUPFAM" id="SSF55821">
    <property type="entry name" value="YrdC/RibB"/>
    <property type="match status" value="1"/>
</dbReference>
<organism evidence="15 16">
    <name type="scientific">Marinicrinis lubricantis</name>
    <dbReference type="NCBI Taxonomy" id="2086470"/>
    <lineage>
        <taxon>Bacteria</taxon>
        <taxon>Bacillati</taxon>
        <taxon>Bacillota</taxon>
        <taxon>Bacilli</taxon>
        <taxon>Bacillales</taxon>
        <taxon>Paenibacillaceae</taxon>
    </lineage>
</organism>
<dbReference type="EC" id="2.7.7.87" evidence="3 13"/>
<dbReference type="InterPro" id="IPR010923">
    <property type="entry name" value="T(6)A37_SUA5"/>
</dbReference>
<evidence type="ECO:0000256" key="12">
    <source>
        <dbReference type="ARBA" id="ARBA00048366"/>
    </source>
</evidence>
<keyword evidence="16" id="KW-1185">Reference proteome</keyword>
<comment type="similarity">
    <text evidence="2 13">Belongs to the SUA5 family.</text>
</comment>
<dbReference type="InterPro" id="IPR005145">
    <property type="entry name" value="Sua5_C"/>
</dbReference>
<evidence type="ECO:0000256" key="4">
    <source>
        <dbReference type="ARBA" id="ARBA00015492"/>
    </source>
</evidence>
<evidence type="ECO:0000313" key="15">
    <source>
        <dbReference type="EMBL" id="MFC5985499.1"/>
    </source>
</evidence>
<evidence type="ECO:0000256" key="13">
    <source>
        <dbReference type="PIRNR" id="PIRNR004930"/>
    </source>
</evidence>
<keyword evidence="6 13" id="KW-0808">Transferase</keyword>
<evidence type="ECO:0000256" key="7">
    <source>
        <dbReference type="ARBA" id="ARBA00022694"/>
    </source>
</evidence>
<dbReference type="Gene3D" id="3.40.50.11030">
    <property type="entry name" value="Threonylcarbamoyl-AMP synthase, C-terminal domain"/>
    <property type="match status" value="1"/>
</dbReference>
<dbReference type="GO" id="GO:0061710">
    <property type="term" value="F:L-threonylcarbamoyladenylate synthase"/>
    <property type="evidence" value="ECO:0007669"/>
    <property type="project" value="UniProtKB-EC"/>
</dbReference>
<evidence type="ECO:0000256" key="1">
    <source>
        <dbReference type="ARBA" id="ARBA00004496"/>
    </source>
</evidence>
<evidence type="ECO:0000256" key="10">
    <source>
        <dbReference type="ARBA" id="ARBA00022840"/>
    </source>
</evidence>
<dbReference type="PANTHER" id="PTHR17490:SF16">
    <property type="entry name" value="THREONYLCARBAMOYL-AMP SYNTHASE"/>
    <property type="match status" value="1"/>
</dbReference>
<sequence length="367" mass="39533">MKTYLCQVDRVDPARSPCLREAASLLRSGGVVAFPTETVYGLGANAANDLAVERIFQAKGRPSDNPLIVHLSDASRISEWVDDAHPYVSRLAERFWPGPLTMVLPLKEGRISNKVTAGLSTLGIRIPEHPVARELISLAGCPIAAPSANRSGRPSPTLAAHVQEDLEGLIDAIVDGGPAGVGLESTVIELDEDRIHVLRPGGVNIEQLKDAIPEAYIISGTENISHTGEAPRAPGMKYTHYAPKGRMTVVLPKDLDKLDKADQAASYGAVVSYIRSELQRASEQGEKTGLLYFDEHTGDYHRCADVAISLGSLSMLETAAARLYDALRTFDQQGVKVIYAEGCAQEGVGLALMNRLQKAAGHQIVRR</sequence>
<comment type="catalytic activity">
    <reaction evidence="12 13">
        <text>L-threonine + hydrogencarbonate + ATP = L-threonylcarbamoyladenylate + diphosphate + H2O</text>
        <dbReference type="Rhea" id="RHEA:36407"/>
        <dbReference type="ChEBI" id="CHEBI:15377"/>
        <dbReference type="ChEBI" id="CHEBI:17544"/>
        <dbReference type="ChEBI" id="CHEBI:30616"/>
        <dbReference type="ChEBI" id="CHEBI:33019"/>
        <dbReference type="ChEBI" id="CHEBI:57926"/>
        <dbReference type="ChEBI" id="CHEBI:73682"/>
        <dbReference type="EC" id="2.7.7.87"/>
    </reaction>
</comment>
<keyword evidence="7 13" id="KW-0819">tRNA processing</keyword>
<evidence type="ECO:0000256" key="3">
    <source>
        <dbReference type="ARBA" id="ARBA00012584"/>
    </source>
</evidence>
<comment type="function">
    <text evidence="13">Required for the formation of a threonylcarbamoyl group on adenosine at position 37 (t(6)A37) in tRNAs that read codons beginning with adenine.</text>
</comment>
<evidence type="ECO:0000313" key="16">
    <source>
        <dbReference type="Proteomes" id="UP001596250"/>
    </source>
</evidence>
<gene>
    <name evidence="15" type="ORF">ACFPXP_03490</name>
</gene>
<accession>A0ABW1IKA5</accession>
<dbReference type="InterPro" id="IPR017945">
    <property type="entry name" value="DHBP_synth_RibB-like_a/b_dom"/>
</dbReference>
<keyword evidence="10 13" id="KW-0067">ATP-binding</keyword>
<proteinExistence type="inferred from homology"/>
<comment type="subcellular location">
    <subcellularLocation>
        <location evidence="1 13">Cytoplasm</location>
    </subcellularLocation>
</comment>
<dbReference type="InterPro" id="IPR006070">
    <property type="entry name" value="Sua5-like_dom"/>
</dbReference>
<reference evidence="16" key="1">
    <citation type="journal article" date="2019" name="Int. J. Syst. Evol. Microbiol.">
        <title>The Global Catalogue of Microorganisms (GCM) 10K type strain sequencing project: providing services to taxonomists for standard genome sequencing and annotation.</title>
        <authorList>
            <consortium name="The Broad Institute Genomics Platform"/>
            <consortium name="The Broad Institute Genome Sequencing Center for Infectious Disease"/>
            <person name="Wu L."/>
            <person name="Ma J."/>
        </authorList>
    </citation>
    <scope>NUCLEOTIDE SEQUENCE [LARGE SCALE GENOMIC DNA]</scope>
    <source>
        <strain evidence="16">CCM 8749</strain>
    </source>
</reference>
<dbReference type="PROSITE" id="PS51163">
    <property type="entry name" value="YRDC"/>
    <property type="match status" value="1"/>
</dbReference>
<dbReference type="NCBIfam" id="TIGR00057">
    <property type="entry name" value="L-threonylcarbamoyladenylate synthase"/>
    <property type="match status" value="1"/>
</dbReference>
<dbReference type="InterPro" id="IPR050156">
    <property type="entry name" value="TC-AMP_synthase_SUA5"/>
</dbReference>
<dbReference type="RefSeq" id="WP_379892394.1">
    <property type="nucleotide sequence ID" value="NZ_CBCSCT010000009.1"/>
</dbReference>
<evidence type="ECO:0000256" key="9">
    <source>
        <dbReference type="ARBA" id="ARBA00022741"/>
    </source>
</evidence>
<dbReference type="EMBL" id="JBHSQV010000027">
    <property type="protein sequence ID" value="MFC5985499.1"/>
    <property type="molecule type" value="Genomic_DNA"/>
</dbReference>
<keyword evidence="8 13" id="KW-0548">Nucleotidyltransferase</keyword>
<evidence type="ECO:0000256" key="8">
    <source>
        <dbReference type="ARBA" id="ARBA00022695"/>
    </source>
</evidence>
<evidence type="ECO:0000256" key="11">
    <source>
        <dbReference type="ARBA" id="ARBA00029774"/>
    </source>
</evidence>
<dbReference type="Pfam" id="PF01300">
    <property type="entry name" value="Sua5_yciO_yrdC"/>
    <property type="match status" value="1"/>
</dbReference>
<evidence type="ECO:0000259" key="14">
    <source>
        <dbReference type="PROSITE" id="PS51163"/>
    </source>
</evidence>
<evidence type="ECO:0000256" key="6">
    <source>
        <dbReference type="ARBA" id="ARBA00022679"/>
    </source>
</evidence>
<dbReference type="Gene3D" id="3.90.870.10">
    <property type="entry name" value="DHBP synthase"/>
    <property type="match status" value="1"/>
</dbReference>
<protein>
    <recommendedName>
        <fullName evidence="4 13">Threonylcarbamoyl-AMP synthase</fullName>
        <shortName evidence="13">TC-AMP synthase</shortName>
        <ecNumber evidence="3 13">2.7.7.87</ecNumber>
    </recommendedName>
    <alternativeName>
        <fullName evidence="11 13">L-threonylcarbamoyladenylate synthase</fullName>
    </alternativeName>
</protein>
<evidence type="ECO:0000256" key="5">
    <source>
        <dbReference type="ARBA" id="ARBA00022490"/>
    </source>
</evidence>